<dbReference type="GO" id="GO:0016887">
    <property type="term" value="F:ATP hydrolysis activity"/>
    <property type="evidence" value="ECO:0007669"/>
    <property type="project" value="InterPro"/>
</dbReference>
<dbReference type="SMART" id="SM00382">
    <property type="entry name" value="AAA"/>
    <property type="match status" value="1"/>
</dbReference>
<proteinExistence type="predicted"/>
<dbReference type="AlphaFoldDB" id="A0A645AE12"/>
<evidence type="ECO:0000313" key="5">
    <source>
        <dbReference type="EMBL" id="MPM51267.1"/>
    </source>
</evidence>
<organism evidence="5">
    <name type="scientific">bioreactor metagenome</name>
    <dbReference type="NCBI Taxonomy" id="1076179"/>
    <lineage>
        <taxon>unclassified sequences</taxon>
        <taxon>metagenomes</taxon>
        <taxon>ecological metagenomes</taxon>
    </lineage>
</organism>
<dbReference type="Gene3D" id="3.40.50.300">
    <property type="entry name" value="P-loop containing nucleotide triphosphate hydrolases"/>
    <property type="match status" value="1"/>
</dbReference>
<dbReference type="InterPro" id="IPR003593">
    <property type="entry name" value="AAA+_ATPase"/>
</dbReference>
<comment type="caution">
    <text evidence="5">The sequence shown here is derived from an EMBL/GenBank/DDBJ whole genome shotgun (WGS) entry which is preliminary data.</text>
</comment>
<gene>
    <name evidence="5" type="primary">ytrB_19</name>
    <name evidence="5" type="ORF">SDC9_98015</name>
</gene>
<protein>
    <submittedName>
        <fullName evidence="5">ABC transporter ATP-binding protein YtrB</fullName>
    </submittedName>
</protein>
<keyword evidence="2" id="KW-0547">Nucleotide-binding</keyword>
<evidence type="ECO:0000256" key="2">
    <source>
        <dbReference type="ARBA" id="ARBA00022741"/>
    </source>
</evidence>
<dbReference type="GO" id="GO:0005524">
    <property type="term" value="F:ATP binding"/>
    <property type="evidence" value="ECO:0007669"/>
    <property type="project" value="UniProtKB-KW"/>
</dbReference>
<keyword evidence="3 5" id="KW-0067">ATP-binding</keyword>
<dbReference type="CDD" id="cd03230">
    <property type="entry name" value="ABC_DR_subfamily_A"/>
    <property type="match status" value="1"/>
</dbReference>
<evidence type="ECO:0000259" key="4">
    <source>
        <dbReference type="PROSITE" id="PS50893"/>
    </source>
</evidence>
<dbReference type="PROSITE" id="PS50893">
    <property type="entry name" value="ABC_TRANSPORTER_2"/>
    <property type="match status" value="1"/>
</dbReference>
<accession>A0A645AE12</accession>
<dbReference type="InterPro" id="IPR027417">
    <property type="entry name" value="P-loop_NTPase"/>
</dbReference>
<sequence length="305" mass="34074">MIKARKLTKRFGDVEALVNLNCNIPQGCIYGLVGANGSGKSTFLRLCNGIYQPDEGHVSINGGEVFDNPAVKEHCVFVPDELYFLPQSNLNRMALLYEAMYPRFSKERYRELCAAFKLDGTRLLSTFSKGMRRQAATILALAAMTDYVFFDETFDGLDPVMRNLVKGMLYADVLERGCTAVITSHSLRELEDTCDQLALLYKGGIVFESDVQNLKTSLFKVQVAFGDEYDRDRFTDLDILAFHKQGSVANMIVRGDSAKAKLMVGAKTPLLLEILPLTLEEVFLYEMEALGYTFEEPSMKGGSRA</sequence>
<dbReference type="PANTHER" id="PTHR42939:SF1">
    <property type="entry name" value="ABC TRANSPORTER ATP-BINDING PROTEIN ALBC-RELATED"/>
    <property type="match status" value="1"/>
</dbReference>
<dbReference type="SUPFAM" id="SSF52540">
    <property type="entry name" value="P-loop containing nucleoside triphosphate hydrolases"/>
    <property type="match status" value="1"/>
</dbReference>
<keyword evidence="1" id="KW-0813">Transport</keyword>
<name>A0A645AE12_9ZZZZ</name>
<dbReference type="InterPro" id="IPR003439">
    <property type="entry name" value="ABC_transporter-like_ATP-bd"/>
</dbReference>
<evidence type="ECO:0000256" key="1">
    <source>
        <dbReference type="ARBA" id="ARBA00022448"/>
    </source>
</evidence>
<dbReference type="InterPro" id="IPR051782">
    <property type="entry name" value="ABC_Transporter_VariousFunc"/>
</dbReference>
<dbReference type="EMBL" id="VSSQ01013336">
    <property type="protein sequence ID" value="MPM51267.1"/>
    <property type="molecule type" value="Genomic_DNA"/>
</dbReference>
<reference evidence="5" key="1">
    <citation type="submission" date="2019-08" db="EMBL/GenBank/DDBJ databases">
        <authorList>
            <person name="Kucharzyk K."/>
            <person name="Murdoch R.W."/>
            <person name="Higgins S."/>
            <person name="Loffler F."/>
        </authorList>
    </citation>
    <scope>NUCLEOTIDE SEQUENCE</scope>
</reference>
<evidence type="ECO:0000256" key="3">
    <source>
        <dbReference type="ARBA" id="ARBA00022840"/>
    </source>
</evidence>
<dbReference type="PANTHER" id="PTHR42939">
    <property type="entry name" value="ABC TRANSPORTER ATP-BINDING PROTEIN ALBC-RELATED"/>
    <property type="match status" value="1"/>
</dbReference>
<feature type="domain" description="ABC transporter" evidence="4">
    <location>
        <begin position="2"/>
        <end position="227"/>
    </location>
</feature>
<dbReference type="Pfam" id="PF00005">
    <property type="entry name" value="ABC_tran"/>
    <property type="match status" value="1"/>
</dbReference>